<evidence type="ECO:0000256" key="4">
    <source>
        <dbReference type="ARBA" id="ARBA00022989"/>
    </source>
</evidence>
<feature type="transmembrane region" description="Helical" evidence="7">
    <location>
        <begin position="7"/>
        <end position="27"/>
    </location>
</feature>
<comment type="similarity">
    <text evidence="2 7">Belongs to the tetraspanin (TM4SF) family.</text>
</comment>
<feature type="transmembrane region" description="Helical" evidence="7">
    <location>
        <begin position="75"/>
        <end position="99"/>
    </location>
</feature>
<dbReference type="PANTHER" id="PTHR19282">
    <property type="entry name" value="TETRASPANIN"/>
    <property type="match status" value="1"/>
</dbReference>
<dbReference type="InterPro" id="IPR008952">
    <property type="entry name" value="Tetraspanin_EC2_sf"/>
</dbReference>
<dbReference type="PRINTS" id="PR00259">
    <property type="entry name" value="TMFOUR"/>
</dbReference>
<dbReference type="PIRSF" id="PIRSF002419">
    <property type="entry name" value="Tetraspanin"/>
    <property type="match status" value="1"/>
</dbReference>
<gene>
    <name evidence="8" type="ORF">NQ314_014423</name>
</gene>
<feature type="transmembrane region" description="Helical" evidence="7">
    <location>
        <begin position="47"/>
        <end position="68"/>
    </location>
</feature>
<comment type="caution">
    <text evidence="8">The sequence shown here is derived from an EMBL/GenBank/DDBJ whole genome shotgun (WGS) entry which is preliminary data.</text>
</comment>
<accession>A0AAV8X2X3</accession>
<protein>
    <recommendedName>
        <fullName evidence="7">Tetraspanin</fullName>
    </recommendedName>
</protein>
<dbReference type="EMBL" id="JANEYF010003969">
    <property type="protein sequence ID" value="KAJ8932727.1"/>
    <property type="molecule type" value="Genomic_DNA"/>
</dbReference>
<feature type="disulfide bond" evidence="6">
    <location>
        <begin position="137"/>
        <end position="156"/>
    </location>
</feature>
<evidence type="ECO:0000256" key="7">
    <source>
        <dbReference type="RuleBase" id="RU361218"/>
    </source>
</evidence>
<keyword evidence="5 7" id="KW-0472">Membrane</keyword>
<evidence type="ECO:0000256" key="2">
    <source>
        <dbReference type="ARBA" id="ARBA00006840"/>
    </source>
</evidence>
<sequence length="217" mass="23639">ACVLKKFNNFVNFQISGIGIIVAGAVVLADVSDFDHFVDNGLVGPPIVLIVAGTIIFIIAFLGCFGAIKESYKMLMAFAVLLIIIFIVEFAVGIAAAVYKADFQDALNGTLRKSMLNYSNASEKIAWDNVQEKFKCCGVEGPNDWQGQGLTLPRSCCHSEGTDTQIEAYCNNKGIGKYLHRTGCYDKLQMKINSNAKILIGVGIGIAFIEVRHMFLL</sequence>
<dbReference type="GO" id="GO:0005886">
    <property type="term" value="C:plasma membrane"/>
    <property type="evidence" value="ECO:0007669"/>
    <property type="project" value="TreeGrafter"/>
</dbReference>
<evidence type="ECO:0000256" key="3">
    <source>
        <dbReference type="ARBA" id="ARBA00022692"/>
    </source>
</evidence>
<dbReference type="SUPFAM" id="SSF48652">
    <property type="entry name" value="Tetraspanin"/>
    <property type="match status" value="1"/>
</dbReference>
<dbReference type="InterPro" id="IPR000301">
    <property type="entry name" value="Tetraspanin_animals"/>
</dbReference>
<keyword evidence="6" id="KW-1015">Disulfide bond</keyword>
<feature type="disulfide bond" evidence="6">
    <location>
        <begin position="136"/>
        <end position="170"/>
    </location>
</feature>
<evidence type="ECO:0000313" key="9">
    <source>
        <dbReference type="Proteomes" id="UP001162156"/>
    </source>
</evidence>
<dbReference type="PANTHER" id="PTHR19282:SF273">
    <property type="entry name" value="TETRASPANIN"/>
    <property type="match status" value="1"/>
</dbReference>
<organism evidence="8 9">
    <name type="scientific">Rhamnusium bicolor</name>
    <dbReference type="NCBI Taxonomy" id="1586634"/>
    <lineage>
        <taxon>Eukaryota</taxon>
        <taxon>Metazoa</taxon>
        <taxon>Ecdysozoa</taxon>
        <taxon>Arthropoda</taxon>
        <taxon>Hexapoda</taxon>
        <taxon>Insecta</taxon>
        <taxon>Pterygota</taxon>
        <taxon>Neoptera</taxon>
        <taxon>Endopterygota</taxon>
        <taxon>Coleoptera</taxon>
        <taxon>Polyphaga</taxon>
        <taxon>Cucujiformia</taxon>
        <taxon>Chrysomeloidea</taxon>
        <taxon>Cerambycidae</taxon>
        <taxon>Lepturinae</taxon>
        <taxon>Rhagiini</taxon>
        <taxon>Rhamnusium</taxon>
    </lineage>
</organism>
<dbReference type="Gene3D" id="1.10.1450.10">
    <property type="entry name" value="Tetraspanin"/>
    <property type="match status" value="1"/>
</dbReference>
<comment type="caution">
    <text evidence="7">Lacks conserved residue(s) required for the propagation of feature annotation.</text>
</comment>
<comment type="subcellular location">
    <subcellularLocation>
        <location evidence="1 7">Membrane</location>
        <topology evidence="1 7">Multi-pass membrane protein</topology>
    </subcellularLocation>
</comment>
<evidence type="ECO:0000313" key="8">
    <source>
        <dbReference type="EMBL" id="KAJ8932727.1"/>
    </source>
</evidence>
<keyword evidence="3 7" id="KW-0812">Transmembrane</keyword>
<reference evidence="8" key="1">
    <citation type="journal article" date="2023" name="Insect Mol. Biol.">
        <title>Genome sequencing provides insights into the evolution of gene families encoding plant cell wall-degrading enzymes in longhorned beetles.</title>
        <authorList>
            <person name="Shin N.R."/>
            <person name="Okamura Y."/>
            <person name="Kirsch R."/>
            <person name="Pauchet Y."/>
        </authorList>
    </citation>
    <scope>NUCLEOTIDE SEQUENCE</scope>
    <source>
        <strain evidence="8">RBIC_L_NR</strain>
    </source>
</reference>
<dbReference type="Pfam" id="PF00335">
    <property type="entry name" value="Tetraspanin"/>
    <property type="match status" value="1"/>
</dbReference>
<dbReference type="Proteomes" id="UP001162156">
    <property type="component" value="Unassembled WGS sequence"/>
</dbReference>
<dbReference type="CDD" id="cd03127">
    <property type="entry name" value="tetraspanin_LEL"/>
    <property type="match status" value="1"/>
</dbReference>
<keyword evidence="4 7" id="KW-1133">Transmembrane helix</keyword>
<evidence type="ECO:0000256" key="6">
    <source>
        <dbReference type="PIRSR" id="PIRSR002419-1"/>
    </source>
</evidence>
<keyword evidence="9" id="KW-1185">Reference proteome</keyword>
<evidence type="ECO:0000256" key="1">
    <source>
        <dbReference type="ARBA" id="ARBA00004141"/>
    </source>
</evidence>
<evidence type="ECO:0000256" key="5">
    <source>
        <dbReference type="ARBA" id="ARBA00023136"/>
    </source>
</evidence>
<dbReference type="AlphaFoldDB" id="A0AAV8X2X3"/>
<name>A0AAV8X2X3_9CUCU</name>
<proteinExistence type="inferred from homology"/>
<dbReference type="InterPro" id="IPR018499">
    <property type="entry name" value="Tetraspanin/Peripherin"/>
</dbReference>
<feature type="non-terminal residue" evidence="8">
    <location>
        <position position="1"/>
    </location>
</feature>